<keyword evidence="2" id="KW-1185">Reference proteome</keyword>
<protein>
    <submittedName>
        <fullName evidence="1">Uncharacterized protein</fullName>
    </submittedName>
</protein>
<dbReference type="Proteomes" id="UP000267029">
    <property type="component" value="Unassembled WGS sequence"/>
</dbReference>
<accession>A0A3P6GGZ6</accession>
<proteinExistence type="predicted"/>
<evidence type="ECO:0000313" key="2">
    <source>
        <dbReference type="Proteomes" id="UP000267029"/>
    </source>
</evidence>
<dbReference type="AlphaFoldDB" id="A0A3P6GGZ6"/>
<reference evidence="1 2" key="1">
    <citation type="submission" date="2018-10" db="EMBL/GenBank/DDBJ databases">
        <authorList>
            <consortium name="Pathogen Informatics"/>
        </authorList>
    </citation>
    <scope>NUCLEOTIDE SEQUENCE [LARGE SCALE GENOMIC DNA]</scope>
</reference>
<organism evidence="1 2">
    <name type="scientific">Mesocestoides corti</name>
    <name type="common">Flatworm</name>
    <dbReference type="NCBI Taxonomy" id="53468"/>
    <lineage>
        <taxon>Eukaryota</taxon>
        <taxon>Metazoa</taxon>
        <taxon>Spiralia</taxon>
        <taxon>Lophotrochozoa</taxon>
        <taxon>Platyhelminthes</taxon>
        <taxon>Cestoda</taxon>
        <taxon>Eucestoda</taxon>
        <taxon>Cyclophyllidea</taxon>
        <taxon>Mesocestoididae</taxon>
        <taxon>Mesocestoides</taxon>
    </lineage>
</organism>
<dbReference type="EMBL" id="UXSR01001871">
    <property type="protein sequence ID" value="VDD78567.1"/>
    <property type="molecule type" value="Genomic_DNA"/>
</dbReference>
<gene>
    <name evidence="1" type="ORF">MCOS_LOCUS4570</name>
</gene>
<name>A0A3P6GGZ6_MESCO</name>
<evidence type="ECO:0000313" key="1">
    <source>
        <dbReference type="EMBL" id="VDD78567.1"/>
    </source>
</evidence>
<sequence length="45" mass="5068">MFPRVACLRKRLQSTETACFARDHRLTGKVVVMKTEVSGDEGELT</sequence>